<dbReference type="Proteomes" id="UP000002277">
    <property type="component" value="Chromosome 9"/>
</dbReference>
<keyword evidence="2" id="KW-0812">Transmembrane</keyword>
<reference evidence="3" key="2">
    <citation type="submission" date="2025-08" db="UniProtKB">
        <authorList>
            <consortium name="Ensembl"/>
        </authorList>
    </citation>
    <scope>IDENTIFICATION</scope>
</reference>
<evidence type="ECO:0000256" key="1">
    <source>
        <dbReference type="SAM" id="MobiDB-lite"/>
    </source>
</evidence>
<dbReference type="InParanoid" id="A0A2I3TJB6"/>
<proteinExistence type="predicted"/>
<dbReference type="OMA" id="SGASMGW"/>
<dbReference type="AlphaFoldDB" id="A0A2I3TJB6"/>
<organism evidence="3 4">
    <name type="scientific">Pan troglodytes</name>
    <name type="common">Chimpanzee</name>
    <dbReference type="NCBI Taxonomy" id="9598"/>
    <lineage>
        <taxon>Eukaryota</taxon>
        <taxon>Metazoa</taxon>
        <taxon>Chordata</taxon>
        <taxon>Craniata</taxon>
        <taxon>Vertebrata</taxon>
        <taxon>Euteleostomi</taxon>
        <taxon>Mammalia</taxon>
        <taxon>Eutheria</taxon>
        <taxon>Euarchontoglires</taxon>
        <taxon>Primates</taxon>
        <taxon>Haplorrhini</taxon>
        <taxon>Catarrhini</taxon>
        <taxon>Hominidae</taxon>
        <taxon>Pan</taxon>
    </lineage>
</organism>
<dbReference type="Ensembl" id="ENSPTRT00000094309.1">
    <property type="protein sequence ID" value="ENSPTRP00000089360.1"/>
    <property type="gene ID" value="ENSPTRG00000045466.1"/>
</dbReference>
<feature type="transmembrane region" description="Helical" evidence="2">
    <location>
        <begin position="117"/>
        <end position="137"/>
    </location>
</feature>
<keyword evidence="2" id="KW-1133">Transmembrane helix</keyword>
<dbReference type="Bgee" id="ENSPTRG00000045466">
    <property type="expression patterns" value="Expressed in thymus and 16 other cell types or tissues"/>
</dbReference>
<dbReference type="GeneTree" id="ENSGT00910000147268"/>
<keyword evidence="4" id="KW-1185">Reference proteome</keyword>
<dbReference type="EMBL" id="AACZ04063698">
    <property type="status" value="NOT_ANNOTATED_CDS"/>
    <property type="molecule type" value="Genomic_DNA"/>
</dbReference>
<keyword evidence="2" id="KW-0472">Membrane</keyword>
<accession>A0A2I3TJB6</accession>
<protein>
    <submittedName>
        <fullName evidence="3">Uncharacterized protein</fullName>
    </submittedName>
</protein>
<feature type="transmembrane region" description="Helical" evidence="2">
    <location>
        <begin position="51"/>
        <end position="69"/>
    </location>
</feature>
<feature type="compositionally biased region" description="Low complexity" evidence="1">
    <location>
        <begin position="13"/>
        <end position="23"/>
    </location>
</feature>
<evidence type="ECO:0000256" key="2">
    <source>
        <dbReference type="SAM" id="Phobius"/>
    </source>
</evidence>
<evidence type="ECO:0000313" key="3">
    <source>
        <dbReference type="Ensembl" id="ENSPTRP00000089360.1"/>
    </source>
</evidence>
<sequence>MAAGSSGASMGWRGSPGRPSGRSQHCPRTSSACARWARYGGSFQGFYPNSTYFYLFSLELFCLYLSFICKNSIRKIHRVNAHQAYRRSGRNTFSHAHFQSVFEHRGFHGFDSFHQRLVLTVFTIYVSETINYIIVMFTH</sequence>
<reference evidence="3" key="3">
    <citation type="submission" date="2025-09" db="UniProtKB">
        <authorList>
            <consortium name="Ensembl"/>
        </authorList>
    </citation>
    <scope>IDENTIFICATION</scope>
</reference>
<name>A0A2I3TJB6_PANTR</name>
<reference evidence="3 4" key="1">
    <citation type="journal article" date="2005" name="Nature">
        <title>Initial sequence of the chimpanzee genome and comparison with the human genome.</title>
        <authorList>
            <consortium name="Chimpanzee sequencing and analysis consortium"/>
        </authorList>
    </citation>
    <scope>NUCLEOTIDE SEQUENCE [LARGE SCALE GENOMIC DNA]</scope>
</reference>
<feature type="region of interest" description="Disordered" evidence="1">
    <location>
        <begin position="1"/>
        <end position="28"/>
    </location>
</feature>
<evidence type="ECO:0000313" key="4">
    <source>
        <dbReference type="Proteomes" id="UP000002277"/>
    </source>
</evidence>